<feature type="region of interest" description="Disordered" evidence="6">
    <location>
        <begin position="319"/>
        <end position="343"/>
    </location>
</feature>
<gene>
    <name evidence="9" type="ORF">QSV35_05360</name>
</gene>
<evidence type="ECO:0000313" key="9">
    <source>
        <dbReference type="EMBL" id="MDL9978748.1"/>
    </source>
</evidence>
<evidence type="ECO:0000256" key="1">
    <source>
        <dbReference type="ARBA" id="ARBA00001947"/>
    </source>
</evidence>
<comment type="similarity">
    <text evidence="5">Belongs to the zinc-containing alcohol dehydrogenase family.</text>
</comment>
<dbReference type="InterPro" id="IPR036291">
    <property type="entry name" value="NAD(P)-bd_dom_sf"/>
</dbReference>
<reference evidence="9 10" key="1">
    <citation type="submission" date="2023-06" db="EMBL/GenBank/DDBJ databases">
        <title>Microbacterium sp. nov., isolated from a waste landfill.</title>
        <authorList>
            <person name="Wen W."/>
        </authorList>
    </citation>
    <scope>NUCLEOTIDE SEQUENCE [LARGE SCALE GENOMIC DNA]</scope>
    <source>
        <strain evidence="9 10">ASV49</strain>
    </source>
</reference>
<evidence type="ECO:0000259" key="8">
    <source>
        <dbReference type="Pfam" id="PF08240"/>
    </source>
</evidence>
<dbReference type="PROSITE" id="PS00059">
    <property type="entry name" value="ADH_ZINC"/>
    <property type="match status" value="1"/>
</dbReference>
<name>A0ABT7MWE2_9MICO</name>
<dbReference type="Gene3D" id="3.40.50.720">
    <property type="entry name" value="NAD(P)-binding Rossmann-like Domain"/>
    <property type="match status" value="1"/>
</dbReference>
<accession>A0ABT7MWE2</accession>
<feature type="domain" description="Alcohol dehydrogenase-like C-terminal" evidence="7">
    <location>
        <begin position="179"/>
        <end position="283"/>
    </location>
</feature>
<sequence>MRALVITGPGRAEVQEVPAPEAVPGDVVVDVQRAGVCGTDVELYTGHMQYLHDGVTTYPVRIGHEWMGTVSAVGDGVDPSWLGARVTGDTMLGCGRCRRCLTGYQHVCAFRGELGVRDGRPGALAEQVAVPARSLHRLPGTVDDAAGALVEPGGNAFRSVEAAALAPGERLLVAGAGTIGLLAAMFARARGVEVHLLGRSARSLAFAHSLGFAQTWSDEDLPDLPWDAVIDASNSPQLPARAVQLVEPGRRVVLVGLAGSPSLVDTRDLALADVTAVGILSASPGLAGTIDAYASGAVDPSPLVAAAVGLDDVPAILAGERPEGAGPGPKFHIDTRARGGETP</sequence>
<dbReference type="PANTHER" id="PTHR43401">
    <property type="entry name" value="L-THREONINE 3-DEHYDROGENASE"/>
    <property type="match status" value="1"/>
</dbReference>
<evidence type="ECO:0000256" key="5">
    <source>
        <dbReference type="RuleBase" id="RU361277"/>
    </source>
</evidence>
<dbReference type="Gene3D" id="3.90.180.10">
    <property type="entry name" value="Medium-chain alcohol dehydrogenases, catalytic domain"/>
    <property type="match status" value="1"/>
</dbReference>
<dbReference type="PANTHER" id="PTHR43401:SF2">
    <property type="entry name" value="L-THREONINE 3-DEHYDROGENASE"/>
    <property type="match status" value="1"/>
</dbReference>
<keyword evidence="10" id="KW-1185">Reference proteome</keyword>
<keyword evidence="4" id="KW-0560">Oxidoreductase</keyword>
<dbReference type="Pfam" id="PF00107">
    <property type="entry name" value="ADH_zinc_N"/>
    <property type="match status" value="1"/>
</dbReference>
<protein>
    <submittedName>
        <fullName evidence="9">Alcohol dehydrogenase catalytic domain-containing protein</fullName>
    </submittedName>
</protein>
<dbReference type="Proteomes" id="UP001235064">
    <property type="component" value="Unassembled WGS sequence"/>
</dbReference>
<dbReference type="Pfam" id="PF08240">
    <property type="entry name" value="ADH_N"/>
    <property type="match status" value="1"/>
</dbReference>
<dbReference type="InterPro" id="IPR013154">
    <property type="entry name" value="ADH-like_N"/>
</dbReference>
<organism evidence="9 10">
    <name type="scientific">Microbacterium candidum</name>
    <dbReference type="NCBI Taxonomy" id="3041922"/>
    <lineage>
        <taxon>Bacteria</taxon>
        <taxon>Bacillati</taxon>
        <taxon>Actinomycetota</taxon>
        <taxon>Actinomycetes</taxon>
        <taxon>Micrococcales</taxon>
        <taxon>Microbacteriaceae</taxon>
        <taxon>Microbacterium</taxon>
    </lineage>
</organism>
<comment type="caution">
    <text evidence="9">The sequence shown here is derived from an EMBL/GenBank/DDBJ whole genome shotgun (WGS) entry which is preliminary data.</text>
</comment>
<evidence type="ECO:0000259" key="7">
    <source>
        <dbReference type="Pfam" id="PF00107"/>
    </source>
</evidence>
<feature type="compositionally biased region" description="Basic and acidic residues" evidence="6">
    <location>
        <begin position="331"/>
        <end position="343"/>
    </location>
</feature>
<evidence type="ECO:0000313" key="10">
    <source>
        <dbReference type="Proteomes" id="UP001235064"/>
    </source>
</evidence>
<dbReference type="EMBL" id="JASXSZ010000001">
    <property type="protein sequence ID" value="MDL9978748.1"/>
    <property type="molecule type" value="Genomic_DNA"/>
</dbReference>
<dbReference type="SUPFAM" id="SSF51735">
    <property type="entry name" value="NAD(P)-binding Rossmann-fold domains"/>
    <property type="match status" value="1"/>
</dbReference>
<proteinExistence type="inferred from homology"/>
<evidence type="ECO:0000256" key="3">
    <source>
        <dbReference type="ARBA" id="ARBA00022833"/>
    </source>
</evidence>
<dbReference type="RefSeq" id="WP_286287433.1">
    <property type="nucleotide sequence ID" value="NZ_JASXSZ010000001.1"/>
</dbReference>
<comment type="cofactor">
    <cofactor evidence="1 5">
        <name>Zn(2+)</name>
        <dbReference type="ChEBI" id="CHEBI:29105"/>
    </cofactor>
</comment>
<evidence type="ECO:0000256" key="6">
    <source>
        <dbReference type="SAM" id="MobiDB-lite"/>
    </source>
</evidence>
<dbReference type="SUPFAM" id="SSF50129">
    <property type="entry name" value="GroES-like"/>
    <property type="match status" value="1"/>
</dbReference>
<dbReference type="InterPro" id="IPR050129">
    <property type="entry name" value="Zn_alcohol_dh"/>
</dbReference>
<feature type="domain" description="Alcohol dehydrogenase-like N-terminal" evidence="8">
    <location>
        <begin position="24"/>
        <end position="139"/>
    </location>
</feature>
<keyword evidence="3 5" id="KW-0862">Zinc</keyword>
<dbReference type="InterPro" id="IPR013149">
    <property type="entry name" value="ADH-like_C"/>
</dbReference>
<dbReference type="InterPro" id="IPR011032">
    <property type="entry name" value="GroES-like_sf"/>
</dbReference>
<evidence type="ECO:0000256" key="4">
    <source>
        <dbReference type="ARBA" id="ARBA00023002"/>
    </source>
</evidence>
<keyword evidence="2 5" id="KW-0479">Metal-binding</keyword>
<dbReference type="InterPro" id="IPR002328">
    <property type="entry name" value="ADH_Zn_CS"/>
</dbReference>
<evidence type="ECO:0000256" key="2">
    <source>
        <dbReference type="ARBA" id="ARBA00022723"/>
    </source>
</evidence>